<dbReference type="RefSeq" id="WP_111276301.1">
    <property type="nucleotide sequence ID" value="NZ_QFYS01000005.1"/>
</dbReference>
<protein>
    <submittedName>
        <fullName evidence="8">Pilus assembly protein TadB</fullName>
    </submittedName>
</protein>
<dbReference type="PANTHER" id="PTHR35007:SF1">
    <property type="entry name" value="PILUS ASSEMBLY PROTEIN"/>
    <property type="match status" value="1"/>
</dbReference>
<feature type="transmembrane region" description="Helical" evidence="6">
    <location>
        <begin position="92"/>
        <end position="111"/>
    </location>
</feature>
<evidence type="ECO:0000256" key="3">
    <source>
        <dbReference type="ARBA" id="ARBA00022692"/>
    </source>
</evidence>
<dbReference type="OrthoDB" id="9803381at2"/>
<comment type="caution">
    <text evidence="8">The sequence shown here is derived from an EMBL/GenBank/DDBJ whole genome shotgun (WGS) entry which is preliminary data.</text>
</comment>
<dbReference type="EMBL" id="QFYS01000005">
    <property type="protein sequence ID" value="RAK64763.1"/>
    <property type="molecule type" value="Genomic_DNA"/>
</dbReference>
<dbReference type="InterPro" id="IPR042094">
    <property type="entry name" value="T2SS_GspF_sf"/>
</dbReference>
<comment type="subcellular location">
    <subcellularLocation>
        <location evidence="1">Cell membrane</location>
        <topology evidence="1">Multi-pass membrane protein</topology>
    </subcellularLocation>
</comment>
<feature type="domain" description="Type II secretion system protein GspF" evidence="7">
    <location>
        <begin position="152"/>
        <end position="277"/>
    </location>
</feature>
<evidence type="ECO:0000256" key="6">
    <source>
        <dbReference type="SAM" id="Phobius"/>
    </source>
</evidence>
<reference evidence="8 9" key="1">
    <citation type="submission" date="2018-05" db="EMBL/GenBank/DDBJ databases">
        <authorList>
            <person name="Lanie J.A."/>
            <person name="Ng W.-L."/>
            <person name="Kazmierczak K.M."/>
            <person name="Andrzejewski T.M."/>
            <person name="Davidsen T.M."/>
            <person name="Wayne K.J."/>
            <person name="Tettelin H."/>
            <person name="Glass J.I."/>
            <person name="Rusch D."/>
            <person name="Podicherti R."/>
            <person name="Tsui H.-C.T."/>
            <person name="Winkler M.E."/>
        </authorList>
    </citation>
    <scope>NUCLEOTIDE SEQUENCE [LARGE SCALE GENOMIC DNA]</scope>
    <source>
        <strain evidence="8 9">BUT-10</strain>
    </source>
</reference>
<organism evidence="8 9">
    <name type="scientific">Phenylobacterium kunshanense</name>
    <dbReference type="NCBI Taxonomy" id="1445034"/>
    <lineage>
        <taxon>Bacteria</taxon>
        <taxon>Pseudomonadati</taxon>
        <taxon>Pseudomonadota</taxon>
        <taxon>Alphaproteobacteria</taxon>
        <taxon>Caulobacterales</taxon>
        <taxon>Caulobacteraceae</taxon>
        <taxon>Phenylobacterium</taxon>
    </lineage>
</organism>
<accession>A0A328BCE5</accession>
<feature type="transmembrane region" description="Helical" evidence="6">
    <location>
        <begin position="260"/>
        <end position="280"/>
    </location>
</feature>
<dbReference type="Gene3D" id="1.20.81.30">
    <property type="entry name" value="Type II secretion system (T2SS), domain F"/>
    <property type="match status" value="1"/>
</dbReference>
<dbReference type="GO" id="GO:0005886">
    <property type="term" value="C:plasma membrane"/>
    <property type="evidence" value="ECO:0007669"/>
    <property type="project" value="UniProtKB-SubCell"/>
</dbReference>
<evidence type="ECO:0000313" key="9">
    <source>
        <dbReference type="Proteomes" id="UP000249524"/>
    </source>
</evidence>
<dbReference type="AlphaFoldDB" id="A0A328BCE5"/>
<evidence type="ECO:0000256" key="1">
    <source>
        <dbReference type="ARBA" id="ARBA00004651"/>
    </source>
</evidence>
<dbReference type="PANTHER" id="PTHR35007">
    <property type="entry name" value="INTEGRAL MEMBRANE PROTEIN-RELATED"/>
    <property type="match status" value="1"/>
</dbReference>
<evidence type="ECO:0000259" key="7">
    <source>
        <dbReference type="Pfam" id="PF00482"/>
    </source>
</evidence>
<feature type="transmembrane region" description="Helical" evidence="6">
    <location>
        <begin position="6"/>
        <end position="31"/>
    </location>
</feature>
<gene>
    <name evidence="8" type="ORF">DJ019_12100</name>
</gene>
<keyword evidence="5 6" id="KW-0472">Membrane</keyword>
<keyword evidence="2" id="KW-1003">Cell membrane</keyword>
<keyword evidence="3 6" id="KW-0812">Transmembrane</keyword>
<feature type="transmembrane region" description="Helical" evidence="6">
    <location>
        <begin position="117"/>
        <end position="135"/>
    </location>
</feature>
<keyword evidence="4 6" id="KW-1133">Transmembrane helix</keyword>
<dbReference type="Pfam" id="PF00482">
    <property type="entry name" value="T2SSF"/>
    <property type="match status" value="1"/>
</dbReference>
<evidence type="ECO:0000256" key="2">
    <source>
        <dbReference type="ARBA" id="ARBA00022475"/>
    </source>
</evidence>
<evidence type="ECO:0000313" key="8">
    <source>
        <dbReference type="EMBL" id="RAK64763.1"/>
    </source>
</evidence>
<sequence>MEIDAKLIVMVMIGAAVFAGVQGLVGVLSVATQKRQVNRRLKVGEKVEGISALVVELRKQRGLTAAGGRSERLRWLSDMIVASGLPYDQRKWLTYIGLAAAIGAVGVFFLLKNPLGLLGGAVLGGVIVPLGVLKWKAKQRATALGFQLPQALDIIVRSLEAGHPVPAAVALVGREMSDPIGTEFGMSADEIAYGATLEQAVERMAERCQHPDVDLFAATVRLQERTGGNLTGLLKLNANTVRERHKMRLKIKAASSEGRASAMILTAAPFLAIGMIVLISPKFYGDVIDEPMVKYGLAGLGFWIFLGNMIMRRMIDMRL</sequence>
<proteinExistence type="predicted"/>
<feature type="transmembrane region" description="Helical" evidence="6">
    <location>
        <begin position="292"/>
        <end position="311"/>
    </location>
</feature>
<evidence type="ECO:0000256" key="4">
    <source>
        <dbReference type="ARBA" id="ARBA00022989"/>
    </source>
</evidence>
<evidence type="ECO:0000256" key="5">
    <source>
        <dbReference type="ARBA" id="ARBA00023136"/>
    </source>
</evidence>
<dbReference type="Proteomes" id="UP000249524">
    <property type="component" value="Unassembled WGS sequence"/>
</dbReference>
<keyword evidence="9" id="KW-1185">Reference proteome</keyword>
<dbReference type="InterPro" id="IPR018076">
    <property type="entry name" value="T2SS_GspF_dom"/>
</dbReference>
<name>A0A328BCE5_9CAUL</name>